<feature type="region of interest" description="Disordered" evidence="6">
    <location>
        <begin position="348"/>
        <end position="369"/>
    </location>
</feature>
<feature type="domain" description="Rhodopsin" evidence="8">
    <location>
        <begin position="47"/>
        <end position="288"/>
    </location>
</feature>
<evidence type="ECO:0000256" key="2">
    <source>
        <dbReference type="ARBA" id="ARBA00022692"/>
    </source>
</evidence>
<dbReference type="EMBL" id="JAVHNQ010000008">
    <property type="protein sequence ID" value="KAK6340818.1"/>
    <property type="molecule type" value="Genomic_DNA"/>
</dbReference>
<evidence type="ECO:0000313" key="9">
    <source>
        <dbReference type="EMBL" id="KAK6340818.1"/>
    </source>
</evidence>
<feature type="transmembrane region" description="Helical" evidence="7">
    <location>
        <begin position="31"/>
        <end position="53"/>
    </location>
</feature>
<dbReference type="GO" id="GO:0016020">
    <property type="term" value="C:membrane"/>
    <property type="evidence" value="ECO:0007669"/>
    <property type="project" value="UniProtKB-SubCell"/>
</dbReference>
<evidence type="ECO:0000256" key="4">
    <source>
        <dbReference type="ARBA" id="ARBA00023136"/>
    </source>
</evidence>
<comment type="caution">
    <text evidence="9">The sequence shown here is derived from an EMBL/GenBank/DDBJ whole genome shotgun (WGS) entry which is preliminary data.</text>
</comment>
<accession>A0AAV9UJT2</accession>
<dbReference type="InterPro" id="IPR052337">
    <property type="entry name" value="SAT4-like"/>
</dbReference>
<keyword evidence="10" id="KW-1185">Reference proteome</keyword>
<protein>
    <recommendedName>
        <fullName evidence="8">Rhodopsin domain-containing protein</fullName>
    </recommendedName>
</protein>
<evidence type="ECO:0000256" key="6">
    <source>
        <dbReference type="SAM" id="MobiDB-lite"/>
    </source>
</evidence>
<evidence type="ECO:0000313" key="10">
    <source>
        <dbReference type="Proteomes" id="UP001375240"/>
    </source>
</evidence>
<name>A0AAV9UJT2_9PEZI</name>
<keyword evidence="2 7" id="KW-0812">Transmembrane</keyword>
<evidence type="ECO:0000256" key="1">
    <source>
        <dbReference type="ARBA" id="ARBA00004141"/>
    </source>
</evidence>
<feature type="transmembrane region" description="Helical" evidence="7">
    <location>
        <begin position="104"/>
        <end position="130"/>
    </location>
</feature>
<feature type="compositionally biased region" description="Basic and acidic residues" evidence="6">
    <location>
        <begin position="348"/>
        <end position="366"/>
    </location>
</feature>
<keyword evidence="3 7" id="KW-1133">Transmembrane helix</keyword>
<feature type="transmembrane region" description="Helical" evidence="7">
    <location>
        <begin position="142"/>
        <end position="170"/>
    </location>
</feature>
<dbReference type="PANTHER" id="PTHR33048:SF163">
    <property type="entry name" value="INTEGRAL MEMBRANE PROTEIN (AFU_ORTHOLOGUE AFUA_8G05510)"/>
    <property type="match status" value="1"/>
</dbReference>
<sequence>MAESKPWIGPKNPKAYDPTMPVPYWHQRMELAGVVVVNSLSLLAIIARLYLRAFHLKRFRTDDKWMLAAGAFLIFPHFVCQIGTNRFGSGLHDQNIPDPWVRPFWYFSWGWIGYNIVSSLIKISMCYYLLQIVPFHLQLLRRLIYVLMCITFALGVAVSLCHLLQCSPLISNFDYRVKQEWCFNIDIPRFIWIGVSIFIDVCILAIPWAIIRVSRIQAAEKRVLLIVFSGNLMGTIVCIVSIYSVWRTRMPVSVSDIAYTQTAFAITNDVEILFYTLGASLPVLSPFLLSRFASRQDVKATTTSRVPSWRVKGGSTIGSPVLARLPATVQRPLKRQLTWADMTYTHDEGMTNNKDHKNEHEDHDDGASSDTTLAANLVARAADRDGEKGGLEIEGVATRGDNIV</sequence>
<dbReference type="InterPro" id="IPR049326">
    <property type="entry name" value="Rhodopsin_dom_fungi"/>
</dbReference>
<reference evidence="9 10" key="1">
    <citation type="submission" date="2019-10" db="EMBL/GenBank/DDBJ databases">
        <authorList>
            <person name="Palmer J.M."/>
        </authorList>
    </citation>
    <scope>NUCLEOTIDE SEQUENCE [LARGE SCALE GENOMIC DNA]</scope>
    <source>
        <strain evidence="9 10">TWF696</strain>
    </source>
</reference>
<dbReference type="PANTHER" id="PTHR33048">
    <property type="entry name" value="PTH11-LIKE INTEGRAL MEMBRANE PROTEIN (AFU_ORTHOLOGUE AFUA_5G11245)"/>
    <property type="match status" value="1"/>
</dbReference>
<evidence type="ECO:0000259" key="8">
    <source>
        <dbReference type="Pfam" id="PF20684"/>
    </source>
</evidence>
<dbReference type="AlphaFoldDB" id="A0AAV9UJT2"/>
<feature type="transmembrane region" description="Helical" evidence="7">
    <location>
        <begin position="65"/>
        <end position="84"/>
    </location>
</feature>
<evidence type="ECO:0000256" key="5">
    <source>
        <dbReference type="ARBA" id="ARBA00038359"/>
    </source>
</evidence>
<organism evidence="9 10">
    <name type="scientific">Orbilia brochopaga</name>
    <dbReference type="NCBI Taxonomy" id="3140254"/>
    <lineage>
        <taxon>Eukaryota</taxon>
        <taxon>Fungi</taxon>
        <taxon>Dikarya</taxon>
        <taxon>Ascomycota</taxon>
        <taxon>Pezizomycotina</taxon>
        <taxon>Orbiliomycetes</taxon>
        <taxon>Orbiliales</taxon>
        <taxon>Orbiliaceae</taxon>
        <taxon>Orbilia</taxon>
    </lineage>
</organism>
<keyword evidence="4 7" id="KW-0472">Membrane</keyword>
<comment type="similarity">
    <text evidence="5">Belongs to the SAT4 family.</text>
</comment>
<evidence type="ECO:0000256" key="7">
    <source>
        <dbReference type="SAM" id="Phobius"/>
    </source>
</evidence>
<gene>
    <name evidence="9" type="ORF">TWF696_009136</name>
</gene>
<feature type="transmembrane region" description="Helical" evidence="7">
    <location>
        <begin position="272"/>
        <end position="289"/>
    </location>
</feature>
<feature type="transmembrane region" description="Helical" evidence="7">
    <location>
        <begin position="190"/>
        <end position="211"/>
    </location>
</feature>
<proteinExistence type="inferred from homology"/>
<dbReference type="Proteomes" id="UP001375240">
    <property type="component" value="Unassembled WGS sequence"/>
</dbReference>
<dbReference type="Pfam" id="PF20684">
    <property type="entry name" value="Fung_rhodopsin"/>
    <property type="match status" value="1"/>
</dbReference>
<feature type="transmembrane region" description="Helical" evidence="7">
    <location>
        <begin position="223"/>
        <end position="246"/>
    </location>
</feature>
<evidence type="ECO:0000256" key="3">
    <source>
        <dbReference type="ARBA" id="ARBA00022989"/>
    </source>
</evidence>
<comment type="subcellular location">
    <subcellularLocation>
        <location evidence="1">Membrane</location>
        <topology evidence="1">Multi-pass membrane protein</topology>
    </subcellularLocation>
</comment>